<dbReference type="SUPFAM" id="SSF52047">
    <property type="entry name" value="RNI-like"/>
    <property type="match status" value="1"/>
</dbReference>
<dbReference type="EMBL" id="JAAAHW010004063">
    <property type="protein sequence ID" value="KAF9979413.1"/>
    <property type="molecule type" value="Genomic_DNA"/>
</dbReference>
<keyword evidence="2" id="KW-1185">Reference proteome</keyword>
<gene>
    <name evidence="1" type="ORF">BGZ65_006620</name>
</gene>
<dbReference type="AlphaFoldDB" id="A0A9P6JHY6"/>
<protein>
    <submittedName>
        <fullName evidence="1">Uncharacterized protein</fullName>
    </submittedName>
</protein>
<dbReference type="Gene3D" id="3.80.10.10">
    <property type="entry name" value="Ribonuclease Inhibitor"/>
    <property type="match status" value="1"/>
</dbReference>
<dbReference type="OrthoDB" id="2440092at2759"/>
<organism evidence="1 2">
    <name type="scientific">Modicella reniformis</name>
    <dbReference type="NCBI Taxonomy" id="1440133"/>
    <lineage>
        <taxon>Eukaryota</taxon>
        <taxon>Fungi</taxon>
        <taxon>Fungi incertae sedis</taxon>
        <taxon>Mucoromycota</taxon>
        <taxon>Mortierellomycotina</taxon>
        <taxon>Mortierellomycetes</taxon>
        <taxon>Mortierellales</taxon>
        <taxon>Mortierellaceae</taxon>
        <taxon>Modicella</taxon>
    </lineage>
</organism>
<sequence length="227" mass="25495">MGLSSLAIDDKYGLRAVELVKHCPNLRYLRATLGNHFNRDNMLHQLAQHYTSGHPSRLEHLEILKMQGPLPVVAMDDLLKACAWPSGLKTLRLYRLHVPGSTIRALSTYHAKSLESLLLIDCNAISSSDLSCLVTKCSQLKCIEVCVKVNEPWLQDLVRSPWVCADLRNIRMDAIPGDTPLPESEEVVSTMSSNDDNEERIALVQRRFWSQIGALKNLKTLQLKIGL</sequence>
<evidence type="ECO:0000313" key="2">
    <source>
        <dbReference type="Proteomes" id="UP000749646"/>
    </source>
</evidence>
<accession>A0A9P6JHY6</accession>
<proteinExistence type="predicted"/>
<evidence type="ECO:0000313" key="1">
    <source>
        <dbReference type="EMBL" id="KAF9979413.1"/>
    </source>
</evidence>
<dbReference type="Proteomes" id="UP000749646">
    <property type="component" value="Unassembled WGS sequence"/>
</dbReference>
<name>A0A9P6JHY6_9FUNG</name>
<reference evidence="1" key="1">
    <citation type="journal article" date="2020" name="Fungal Divers.">
        <title>Resolving the Mortierellaceae phylogeny through synthesis of multi-gene phylogenetics and phylogenomics.</title>
        <authorList>
            <person name="Vandepol N."/>
            <person name="Liber J."/>
            <person name="Desiro A."/>
            <person name="Na H."/>
            <person name="Kennedy M."/>
            <person name="Barry K."/>
            <person name="Grigoriev I.V."/>
            <person name="Miller A.N."/>
            <person name="O'Donnell K."/>
            <person name="Stajich J.E."/>
            <person name="Bonito G."/>
        </authorList>
    </citation>
    <scope>NUCLEOTIDE SEQUENCE</scope>
    <source>
        <strain evidence="1">MES-2147</strain>
    </source>
</reference>
<dbReference type="InterPro" id="IPR032675">
    <property type="entry name" value="LRR_dom_sf"/>
</dbReference>
<comment type="caution">
    <text evidence="1">The sequence shown here is derived from an EMBL/GenBank/DDBJ whole genome shotgun (WGS) entry which is preliminary data.</text>
</comment>